<dbReference type="Proteomes" id="UP000625283">
    <property type="component" value="Unassembled WGS sequence"/>
</dbReference>
<evidence type="ECO:0000256" key="1">
    <source>
        <dbReference type="SAM" id="SignalP"/>
    </source>
</evidence>
<comment type="caution">
    <text evidence="2">The sequence shown here is derived from an EMBL/GenBank/DDBJ whole genome shotgun (WGS) entry which is preliminary data.</text>
</comment>
<accession>A0ABS1R979</accession>
<keyword evidence="1" id="KW-0732">Signal</keyword>
<dbReference type="InterPro" id="IPR032299">
    <property type="entry name" value="DUF4843"/>
</dbReference>
<feature type="signal peptide" evidence="1">
    <location>
        <begin position="1"/>
        <end position="20"/>
    </location>
</feature>
<proteinExistence type="predicted"/>
<name>A0ABS1R979_9SPHI</name>
<dbReference type="EMBL" id="JAERTY010000009">
    <property type="protein sequence ID" value="MBL1410366.1"/>
    <property type="molecule type" value="Genomic_DNA"/>
</dbReference>
<dbReference type="PROSITE" id="PS51257">
    <property type="entry name" value="PROKAR_LIPOPROTEIN"/>
    <property type="match status" value="1"/>
</dbReference>
<evidence type="ECO:0000313" key="2">
    <source>
        <dbReference type="EMBL" id="MBL1410366.1"/>
    </source>
</evidence>
<evidence type="ECO:0000313" key="3">
    <source>
        <dbReference type="Proteomes" id="UP000625283"/>
    </source>
</evidence>
<gene>
    <name evidence="2" type="ORF">JKG61_16540</name>
</gene>
<feature type="chain" id="PRO_5045322843" evidence="1">
    <location>
        <begin position="21"/>
        <end position="255"/>
    </location>
</feature>
<protein>
    <submittedName>
        <fullName evidence="2">DUF4843 domain-containing protein</fullName>
    </submittedName>
</protein>
<sequence length="255" mass="28949">MKKLLIYSGLAMLIMTTTQACKKNQLPLYEEGSGLTFDQTLDVPADSLNYTFALNVVPKTKDTVYIPLLLTGWPSDQERQFVLEVDPMSTAKAGVHYDFTPMKFPANKVSHLYPIIVYKTENMDKQVYQLKIAIATNESFSKGAAGRYIKIDSYTFPVGATSYNSFKLNITSKMSMPATWTSDITYYFGAYSNAKLAFMIEVLGINDFRTVPYGGKFIYADILNMTQKLNDALNAFEDKYGYRKKDENNQEIIFR</sequence>
<reference evidence="2 3" key="1">
    <citation type="submission" date="2021-01" db="EMBL/GenBank/DDBJ databases">
        <title>C459-1 draft genome sequence.</title>
        <authorList>
            <person name="Zhang X.-F."/>
        </authorList>
    </citation>
    <scope>NUCLEOTIDE SEQUENCE [LARGE SCALE GENOMIC DNA]</scope>
    <source>
        <strain evidence="3">C459-1</strain>
    </source>
</reference>
<dbReference type="RefSeq" id="WP_202104063.1">
    <property type="nucleotide sequence ID" value="NZ_JAERTY010000009.1"/>
</dbReference>
<dbReference type="Pfam" id="PF16132">
    <property type="entry name" value="DUF4843"/>
    <property type="match status" value="1"/>
</dbReference>
<organism evidence="2 3">
    <name type="scientific">Sphingobacterium faecale</name>
    <dbReference type="NCBI Taxonomy" id="2803775"/>
    <lineage>
        <taxon>Bacteria</taxon>
        <taxon>Pseudomonadati</taxon>
        <taxon>Bacteroidota</taxon>
        <taxon>Sphingobacteriia</taxon>
        <taxon>Sphingobacteriales</taxon>
        <taxon>Sphingobacteriaceae</taxon>
        <taxon>Sphingobacterium</taxon>
    </lineage>
</organism>
<keyword evidence="3" id="KW-1185">Reference proteome</keyword>